<sequence>MQIYKYNELYNQDILLERIKIDKNTYTMVPLENGNILLKKNISIDINNLENIKNYNFAKSNIIDCSINEIKINKLKYKTILNQIYTIINDGTRIIKNTVLNVKTIKKEDNGFYYLDNIGISVQGVEPNKCITEIINQAKKNNININLSIQLANNMLININF</sequence>
<name>A0A1V0SG37_9VIRU</name>
<proteinExistence type="predicted"/>
<reference evidence="1" key="1">
    <citation type="journal article" date="2017" name="Science">
        <title>Giant viruses with an expanded complement of translation system components.</title>
        <authorList>
            <person name="Schulz F."/>
            <person name="Yutin N."/>
            <person name="Ivanova N.N."/>
            <person name="Ortega D.R."/>
            <person name="Lee T.K."/>
            <person name="Vierheilig J."/>
            <person name="Daims H."/>
            <person name="Horn M."/>
            <person name="Wagner M."/>
            <person name="Jensen G.J."/>
            <person name="Kyrpides N.C."/>
            <person name="Koonin E.V."/>
            <person name="Woyke T."/>
        </authorList>
    </citation>
    <scope>NUCLEOTIDE SEQUENCE</scope>
    <source>
        <strain evidence="1">HKV1</strain>
    </source>
</reference>
<evidence type="ECO:0000313" key="1">
    <source>
        <dbReference type="EMBL" id="ARF10673.1"/>
    </source>
</evidence>
<organism evidence="1">
    <name type="scientific">Hokovirus HKV1</name>
    <dbReference type="NCBI Taxonomy" id="1977638"/>
    <lineage>
        <taxon>Viruses</taxon>
        <taxon>Varidnaviria</taxon>
        <taxon>Bamfordvirae</taxon>
        <taxon>Nucleocytoviricota</taxon>
        <taxon>Megaviricetes</taxon>
        <taxon>Imitervirales</taxon>
        <taxon>Mimiviridae</taxon>
        <taxon>Klosneuvirinae</taxon>
        <taxon>Hokovirus</taxon>
    </lineage>
</organism>
<gene>
    <name evidence="1" type="ORF">Hokovirus_2_200</name>
</gene>
<accession>A0A1V0SG37</accession>
<protein>
    <submittedName>
        <fullName evidence="1">Uncharacterized protein</fullName>
    </submittedName>
</protein>
<dbReference type="EMBL" id="KY684104">
    <property type="protein sequence ID" value="ARF10673.1"/>
    <property type="molecule type" value="Genomic_DNA"/>
</dbReference>